<evidence type="ECO:0000259" key="5">
    <source>
        <dbReference type="PROSITE" id="PS50927"/>
    </source>
</evidence>
<dbReference type="InterPro" id="IPR001480">
    <property type="entry name" value="Bulb-type_lectin_dom"/>
</dbReference>
<dbReference type="Gene3D" id="2.90.10.10">
    <property type="entry name" value="Bulb-type lectin domain"/>
    <property type="match status" value="2"/>
</dbReference>
<dbReference type="AlphaFoldDB" id="A0ABD3LGX9"/>
<keyword evidence="7" id="KW-1185">Reference proteome</keyword>
<feature type="signal peptide" evidence="4">
    <location>
        <begin position="1"/>
        <end position="15"/>
    </location>
</feature>
<dbReference type="SMART" id="SM00108">
    <property type="entry name" value="B_lectin"/>
    <property type="match status" value="1"/>
</dbReference>
<dbReference type="Pfam" id="PF01453">
    <property type="entry name" value="B_lectin"/>
    <property type="match status" value="1"/>
</dbReference>
<dbReference type="InterPro" id="IPR051343">
    <property type="entry name" value="G-type_lectin_kinases/EP1-like"/>
</dbReference>
<evidence type="ECO:0000256" key="3">
    <source>
        <dbReference type="ARBA" id="ARBA00023180"/>
    </source>
</evidence>
<name>A0ABD3LGX9_EUCGL</name>
<gene>
    <name evidence="6" type="ORF">ACJRO7_011959</name>
</gene>
<dbReference type="FunFam" id="2.90.10.30:FF:000001">
    <property type="entry name" value="Serine/threonine-protein kinase"/>
    <property type="match status" value="1"/>
</dbReference>
<dbReference type="FunFam" id="2.90.10.10:FF:000013">
    <property type="entry name" value="G-type lectin S-receptor-like serine/threonine-protein kinase LECRK1"/>
    <property type="match status" value="1"/>
</dbReference>
<protein>
    <recommendedName>
        <fullName evidence="5">Bulb-type lectin domain-containing protein</fullName>
    </recommendedName>
</protein>
<feature type="domain" description="Bulb-type lectin" evidence="5">
    <location>
        <begin position="19"/>
        <end position="144"/>
    </location>
</feature>
<dbReference type="SUPFAM" id="SSF51110">
    <property type="entry name" value="alpha-D-mannose-specific plant lectins"/>
    <property type="match status" value="1"/>
</dbReference>
<feature type="chain" id="PRO_5044850402" description="Bulb-type lectin domain-containing protein" evidence="4">
    <location>
        <begin position="16"/>
        <end position="321"/>
    </location>
</feature>
<dbReference type="PANTHER" id="PTHR47976:SF15">
    <property type="entry name" value="G-TYPE LECTIN S-RECEPTOR-LIKE SERINE_THREONINE-PROTEIN KINASE RLK1"/>
    <property type="match status" value="1"/>
</dbReference>
<dbReference type="Proteomes" id="UP001634007">
    <property type="component" value="Unassembled WGS sequence"/>
</dbReference>
<organism evidence="6 7">
    <name type="scientific">Eucalyptus globulus</name>
    <name type="common">Tasmanian blue gum</name>
    <dbReference type="NCBI Taxonomy" id="34317"/>
    <lineage>
        <taxon>Eukaryota</taxon>
        <taxon>Viridiplantae</taxon>
        <taxon>Streptophyta</taxon>
        <taxon>Embryophyta</taxon>
        <taxon>Tracheophyta</taxon>
        <taxon>Spermatophyta</taxon>
        <taxon>Magnoliopsida</taxon>
        <taxon>eudicotyledons</taxon>
        <taxon>Gunneridae</taxon>
        <taxon>Pentapetalae</taxon>
        <taxon>rosids</taxon>
        <taxon>malvids</taxon>
        <taxon>Myrtales</taxon>
        <taxon>Myrtaceae</taxon>
        <taxon>Myrtoideae</taxon>
        <taxon>Eucalypteae</taxon>
        <taxon>Eucalyptus</taxon>
    </lineage>
</organism>
<evidence type="ECO:0000256" key="4">
    <source>
        <dbReference type="SAM" id="SignalP"/>
    </source>
</evidence>
<evidence type="ECO:0000313" key="6">
    <source>
        <dbReference type="EMBL" id="KAL3751069.1"/>
    </source>
</evidence>
<comment type="caution">
    <text evidence="6">The sequence shown here is derived from an EMBL/GenBank/DDBJ whole genome shotgun (WGS) entry which is preliminary data.</text>
</comment>
<keyword evidence="2" id="KW-1015">Disulfide bond</keyword>
<dbReference type="InterPro" id="IPR036426">
    <property type="entry name" value="Bulb-type_lectin_dom_sf"/>
</dbReference>
<sequence length="321" mass="35490">MLYLWLFLFPVLCVAQTDITVESSLTAVNGNSSWLSPSGDFAFGFRSLYNGNNAKDERLFLLSIWYNKIPSKTVVWFANGDRPAPENSKLALTSNLGLVLTNSQGEELWKLENILGDVSRAIFNDTGNFVILDSKLEKLWESFEDPRDTLLPSQTLGKNKLLASRRSEEIFSRGKFQLGMLGSGDLVLNTINLPSSYANDAYSITKTAGDSNGSASSGKELVFSNSGSLFVSKENGGEVNLSQEKVPLAADFYLRVTLDFDGVLTQYYHPRNSSTDGSWSILWTQPENICSDVVSQGGNGREWGISIYETSTKAQKHMRAR</sequence>
<evidence type="ECO:0000256" key="2">
    <source>
        <dbReference type="ARBA" id="ARBA00023157"/>
    </source>
</evidence>
<dbReference type="PROSITE" id="PS50927">
    <property type="entry name" value="BULB_LECTIN"/>
    <property type="match status" value="1"/>
</dbReference>
<keyword evidence="1 4" id="KW-0732">Signal</keyword>
<accession>A0ABD3LGX9</accession>
<dbReference type="PANTHER" id="PTHR47976">
    <property type="entry name" value="G-TYPE LECTIN S-RECEPTOR-LIKE SERINE/THREONINE-PROTEIN KINASE SD2-5"/>
    <property type="match status" value="1"/>
</dbReference>
<evidence type="ECO:0000256" key="1">
    <source>
        <dbReference type="ARBA" id="ARBA00022729"/>
    </source>
</evidence>
<keyword evidence="3" id="KW-0325">Glycoprotein</keyword>
<proteinExistence type="predicted"/>
<reference evidence="6 7" key="1">
    <citation type="submission" date="2024-11" db="EMBL/GenBank/DDBJ databases">
        <title>Chromosome-level genome assembly of Eucalyptus globulus Labill. provides insights into its genome evolution.</title>
        <authorList>
            <person name="Li X."/>
        </authorList>
    </citation>
    <scope>NUCLEOTIDE SEQUENCE [LARGE SCALE GENOMIC DNA]</scope>
    <source>
        <strain evidence="6">CL2024</strain>
        <tissue evidence="6">Fresh tender leaves</tissue>
    </source>
</reference>
<dbReference type="EMBL" id="JBJKBG010000002">
    <property type="protein sequence ID" value="KAL3751069.1"/>
    <property type="molecule type" value="Genomic_DNA"/>
</dbReference>
<evidence type="ECO:0000313" key="7">
    <source>
        <dbReference type="Proteomes" id="UP001634007"/>
    </source>
</evidence>